<dbReference type="InterPro" id="IPR050709">
    <property type="entry name" value="Biotin_Carboxyl_Carrier/Decarb"/>
</dbReference>
<evidence type="ECO:0000256" key="2">
    <source>
        <dbReference type="ARBA" id="ARBA00017562"/>
    </source>
</evidence>
<sequence>MLSFNEIKELIKTIDGTSVDEFEVESEGLRLVICKRGKTEPAMAYRPSVPEMTPAQQVQPSILDKEQSGYQLASAALAGSVPSEAQPKADTPKDLHPIVSPMVGTFYHAASPDSPPFVKVGDQVNENTIVCIVEAMKLMNEIEADRKGEIVQILVENGQLVEYGQPLFLVKLK</sequence>
<dbReference type="PROSITE" id="PS50968">
    <property type="entry name" value="BIOTINYL_LIPOYL"/>
    <property type="match status" value="1"/>
</dbReference>
<keyword evidence="7 8" id="KW-0092">Biotin</keyword>
<organism evidence="10 11">
    <name type="scientific">Paenibacillus gyeongsangnamensis</name>
    <dbReference type="NCBI Taxonomy" id="3388067"/>
    <lineage>
        <taxon>Bacteria</taxon>
        <taxon>Bacillati</taxon>
        <taxon>Bacillota</taxon>
        <taxon>Bacilli</taxon>
        <taxon>Bacillales</taxon>
        <taxon>Paenibacillaceae</taxon>
        <taxon>Paenibacillus</taxon>
    </lineage>
</organism>
<dbReference type="InterPro" id="IPR000089">
    <property type="entry name" value="Biotin_lipoyl"/>
</dbReference>
<protein>
    <recommendedName>
        <fullName evidence="2 8">Biotin carboxyl carrier protein of acetyl-CoA carboxylase</fullName>
    </recommendedName>
</protein>
<dbReference type="SUPFAM" id="SSF51230">
    <property type="entry name" value="Single hybrid motif"/>
    <property type="match status" value="1"/>
</dbReference>
<keyword evidence="6 8" id="KW-0275">Fatty acid biosynthesis</keyword>
<evidence type="ECO:0000256" key="4">
    <source>
        <dbReference type="ARBA" id="ARBA00022832"/>
    </source>
</evidence>
<dbReference type="PRINTS" id="PR01071">
    <property type="entry name" value="ACOABIOTINCC"/>
</dbReference>
<dbReference type="InterPro" id="IPR001882">
    <property type="entry name" value="Biotin_BS"/>
</dbReference>
<evidence type="ECO:0000256" key="7">
    <source>
        <dbReference type="ARBA" id="ARBA00023267"/>
    </source>
</evidence>
<keyword evidence="3 8" id="KW-0444">Lipid biosynthesis</keyword>
<dbReference type="Pfam" id="PF00364">
    <property type="entry name" value="Biotin_lipoyl"/>
    <property type="match status" value="1"/>
</dbReference>
<gene>
    <name evidence="10" type="primary">accB</name>
    <name evidence="10" type="ORF">O9H85_12065</name>
</gene>
<keyword evidence="10" id="KW-0436">Ligase</keyword>
<dbReference type="Proteomes" id="UP001527882">
    <property type="component" value="Unassembled WGS sequence"/>
</dbReference>
<keyword evidence="4 8" id="KW-0276">Fatty acid metabolism</keyword>
<dbReference type="Gene3D" id="2.40.50.100">
    <property type="match status" value="1"/>
</dbReference>
<dbReference type="InterPro" id="IPR001249">
    <property type="entry name" value="AcCoA_biotinCC"/>
</dbReference>
<dbReference type="GO" id="GO:0003989">
    <property type="term" value="F:acetyl-CoA carboxylase activity"/>
    <property type="evidence" value="ECO:0007669"/>
    <property type="project" value="UniProtKB-EC"/>
</dbReference>
<evidence type="ECO:0000256" key="5">
    <source>
        <dbReference type="ARBA" id="ARBA00023098"/>
    </source>
</evidence>
<keyword evidence="11" id="KW-1185">Reference proteome</keyword>
<evidence type="ECO:0000256" key="3">
    <source>
        <dbReference type="ARBA" id="ARBA00022516"/>
    </source>
</evidence>
<dbReference type="NCBIfam" id="TIGR00531">
    <property type="entry name" value="BCCP"/>
    <property type="match status" value="1"/>
</dbReference>
<comment type="function">
    <text evidence="8">This protein is a component of the acetyl coenzyme A carboxylase complex; first, biotin carboxylase catalyzes the carboxylation of the carrier protein and then the transcarboxylase transfers the carboxyl group to form malonyl-CoA.</text>
</comment>
<reference evidence="10 11" key="1">
    <citation type="submission" date="2022-12" db="EMBL/GenBank/DDBJ databases">
        <title>Draft genome sequence of Paenibacillus sp. dW9.</title>
        <authorList>
            <person name="Choi E.-W."/>
            <person name="Kim D.-U."/>
        </authorList>
    </citation>
    <scope>NUCLEOTIDE SEQUENCE [LARGE SCALE GENOMIC DNA]</scope>
    <source>
        <strain evidence="11">dW9</strain>
    </source>
</reference>
<feature type="domain" description="Lipoyl-binding" evidence="9">
    <location>
        <begin position="95"/>
        <end position="171"/>
    </location>
</feature>
<dbReference type="CDD" id="cd06850">
    <property type="entry name" value="biotinyl_domain"/>
    <property type="match status" value="1"/>
</dbReference>
<evidence type="ECO:0000313" key="11">
    <source>
        <dbReference type="Proteomes" id="UP001527882"/>
    </source>
</evidence>
<evidence type="ECO:0000256" key="6">
    <source>
        <dbReference type="ARBA" id="ARBA00023160"/>
    </source>
</evidence>
<evidence type="ECO:0000256" key="1">
    <source>
        <dbReference type="ARBA" id="ARBA00005194"/>
    </source>
</evidence>
<dbReference type="InterPro" id="IPR011053">
    <property type="entry name" value="Single_hybrid_motif"/>
</dbReference>
<dbReference type="RefSeq" id="WP_269881636.1">
    <property type="nucleotide sequence ID" value="NZ_JAQAGZ010000007.1"/>
</dbReference>
<name>A0ABT4Q8E3_9BACL</name>
<comment type="pathway">
    <text evidence="1 8">Lipid metabolism; fatty acid biosynthesis.</text>
</comment>
<accession>A0ABT4Q8E3</accession>
<keyword evidence="5 8" id="KW-0443">Lipid metabolism</keyword>
<evidence type="ECO:0000259" key="9">
    <source>
        <dbReference type="PROSITE" id="PS50968"/>
    </source>
</evidence>
<dbReference type="PROSITE" id="PS00188">
    <property type="entry name" value="BIOTIN"/>
    <property type="match status" value="1"/>
</dbReference>
<dbReference type="EMBL" id="JAQAGZ010000007">
    <property type="protein sequence ID" value="MCZ8513146.1"/>
    <property type="molecule type" value="Genomic_DNA"/>
</dbReference>
<evidence type="ECO:0000313" key="10">
    <source>
        <dbReference type="EMBL" id="MCZ8513146.1"/>
    </source>
</evidence>
<dbReference type="PANTHER" id="PTHR45266">
    <property type="entry name" value="OXALOACETATE DECARBOXYLASE ALPHA CHAIN"/>
    <property type="match status" value="1"/>
</dbReference>
<evidence type="ECO:0000256" key="8">
    <source>
        <dbReference type="RuleBase" id="RU364072"/>
    </source>
</evidence>
<proteinExistence type="predicted"/>
<comment type="caution">
    <text evidence="10">The sequence shown here is derived from an EMBL/GenBank/DDBJ whole genome shotgun (WGS) entry which is preliminary data.</text>
</comment>
<dbReference type="PANTHER" id="PTHR45266:SF3">
    <property type="entry name" value="OXALOACETATE DECARBOXYLASE ALPHA CHAIN"/>
    <property type="match status" value="1"/>
</dbReference>